<keyword evidence="8" id="KW-1185">Reference proteome</keyword>
<feature type="compositionally biased region" description="Basic and acidic residues" evidence="6">
    <location>
        <begin position="112"/>
        <end position="129"/>
    </location>
</feature>
<feature type="region of interest" description="Disordered" evidence="6">
    <location>
        <begin position="208"/>
        <end position="227"/>
    </location>
</feature>
<dbReference type="Proteomes" id="UP001152759">
    <property type="component" value="Chromosome 8"/>
</dbReference>
<dbReference type="PIRSF" id="PIRSF017302">
    <property type="entry name" value="Gltscr2"/>
    <property type="match status" value="1"/>
</dbReference>
<dbReference type="GO" id="GO:0005654">
    <property type="term" value="C:nucleoplasm"/>
    <property type="evidence" value="ECO:0007669"/>
    <property type="project" value="UniProtKB-SubCell"/>
</dbReference>
<dbReference type="PANTHER" id="PTHR14211">
    <property type="entry name" value="GLIOMA SUPPRESSOR CANDIDATE REGION GENE 2"/>
    <property type="match status" value="1"/>
</dbReference>
<gene>
    <name evidence="7" type="ORF">BEMITA_LOCUS12784</name>
</gene>
<dbReference type="GO" id="GO:0006364">
    <property type="term" value="P:rRNA processing"/>
    <property type="evidence" value="ECO:0007669"/>
    <property type="project" value="TreeGrafter"/>
</dbReference>
<dbReference type="GO" id="GO:0005730">
    <property type="term" value="C:nucleolus"/>
    <property type="evidence" value="ECO:0007669"/>
    <property type="project" value="UniProtKB-SubCell"/>
</dbReference>
<accession>A0A9P0ANS1</accession>
<dbReference type="Pfam" id="PF07767">
    <property type="entry name" value="Nop53"/>
    <property type="match status" value="1"/>
</dbReference>
<sequence length="455" mass="53102">MVRASVPVNPEKASKTKVRAAKRSKKAWRKTDSSDVDAFLEDKRLEERLGKPFSERTDDELFQVDTAPAKKSVPLSVAEKKRKAFLPPKCFEILEPDSAVPDPITKRNRVRTKAERQDRIAKSKEEQRKKLGLRKRKEIDSIKQKRAHRWQKKKEARKDLFKVNPWIDENDLFNGNGKWLETDTKRHNLTKTGKVLETVKTPASVQVKPSILPPLPKPHPGTSYNPTLEDHNRLLQSVAEKEMRKTKKEIELAREVSKYRIMEPKQIEEEWMDEMMQGLEKDENNEDESSSNESSELRSVNKPVTRDRKKKASQRQRKKEHERKQRETRKKKLEKRRLADLDRVKSYSKLIDQALEIEQAKQVKLQKRKAIRDKVLTKRLSKNKFVAPAPVFSQREDITGNLRTITPVGNIAAQVLSNLQKRNMIEVTQRQLKSKKAKKKNTKTFKKRSHVLPTK</sequence>
<comment type="function">
    <text evidence="5">May play a role in ribosome biogenesis.</text>
</comment>
<evidence type="ECO:0000256" key="3">
    <source>
        <dbReference type="ARBA" id="ARBA00022517"/>
    </source>
</evidence>
<dbReference type="AlphaFoldDB" id="A0A9P0ANS1"/>
<dbReference type="InterPro" id="IPR011687">
    <property type="entry name" value="Nop53/GLTSCR2"/>
</dbReference>
<evidence type="ECO:0000313" key="8">
    <source>
        <dbReference type="Proteomes" id="UP001152759"/>
    </source>
</evidence>
<evidence type="ECO:0000256" key="2">
    <source>
        <dbReference type="ARBA" id="ARBA00018339"/>
    </source>
</evidence>
<evidence type="ECO:0000256" key="1">
    <source>
        <dbReference type="ARBA" id="ARBA00008838"/>
    </source>
</evidence>
<name>A0A9P0ANS1_BEMTA</name>
<feature type="compositionally biased region" description="Basic residues" evidence="6">
    <location>
        <begin position="307"/>
        <end position="335"/>
    </location>
</feature>
<evidence type="ECO:0000313" key="7">
    <source>
        <dbReference type="EMBL" id="CAH0394493.1"/>
    </source>
</evidence>
<feature type="region of interest" description="Disordered" evidence="6">
    <location>
        <begin position="1"/>
        <end position="33"/>
    </location>
</feature>
<keyword evidence="3 5" id="KW-0690">Ribosome biogenesis</keyword>
<proteinExistence type="inferred from homology"/>
<feature type="region of interest" description="Disordered" evidence="6">
    <location>
        <begin position="430"/>
        <end position="455"/>
    </location>
</feature>
<keyword evidence="4 5" id="KW-0539">Nucleus</keyword>
<comment type="subcellular location">
    <subcellularLocation>
        <location evidence="5">Nucleus</location>
        <location evidence="5">Nucleolus</location>
    </subcellularLocation>
    <subcellularLocation>
        <location evidence="5">Nucleus</location>
        <location evidence="5">Nucleoplasm</location>
    </subcellularLocation>
</comment>
<dbReference type="GO" id="GO:0000027">
    <property type="term" value="P:ribosomal large subunit assembly"/>
    <property type="evidence" value="ECO:0007669"/>
    <property type="project" value="UniProtKB-UniRule"/>
</dbReference>
<dbReference type="PANTHER" id="PTHR14211:SF7">
    <property type="entry name" value="RIBOSOME BIOGENESIS PROTEIN NOP53"/>
    <property type="match status" value="1"/>
</dbReference>
<feature type="region of interest" description="Disordered" evidence="6">
    <location>
        <begin position="96"/>
        <end position="153"/>
    </location>
</feature>
<evidence type="ECO:0000256" key="5">
    <source>
        <dbReference type="PIRNR" id="PIRNR017302"/>
    </source>
</evidence>
<dbReference type="GO" id="GO:0008097">
    <property type="term" value="F:5S rRNA binding"/>
    <property type="evidence" value="ECO:0007669"/>
    <property type="project" value="TreeGrafter"/>
</dbReference>
<organism evidence="7 8">
    <name type="scientific">Bemisia tabaci</name>
    <name type="common">Sweetpotato whitefly</name>
    <name type="synonym">Aleurodes tabaci</name>
    <dbReference type="NCBI Taxonomy" id="7038"/>
    <lineage>
        <taxon>Eukaryota</taxon>
        <taxon>Metazoa</taxon>
        <taxon>Ecdysozoa</taxon>
        <taxon>Arthropoda</taxon>
        <taxon>Hexapoda</taxon>
        <taxon>Insecta</taxon>
        <taxon>Pterygota</taxon>
        <taxon>Neoptera</taxon>
        <taxon>Paraneoptera</taxon>
        <taxon>Hemiptera</taxon>
        <taxon>Sternorrhyncha</taxon>
        <taxon>Aleyrodoidea</taxon>
        <taxon>Aleyrodidae</taxon>
        <taxon>Aleyrodinae</taxon>
        <taxon>Bemisia</taxon>
    </lineage>
</organism>
<dbReference type="EMBL" id="OU963869">
    <property type="protein sequence ID" value="CAH0394493.1"/>
    <property type="molecule type" value="Genomic_DNA"/>
</dbReference>
<reference evidence="7" key="1">
    <citation type="submission" date="2021-12" db="EMBL/GenBank/DDBJ databases">
        <authorList>
            <person name="King R."/>
        </authorList>
    </citation>
    <scope>NUCLEOTIDE SEQUENCE</scope>
</reference>
<feature type="compositionally biased region" description="Basic residues" evidence="6">
    <location>
        <begin position="144"/>
        <end position="153"/>
    </location>
</feature>
<protein>
    <recommendedName>
        <fullName evidence="2 5">Ribosome biogenesis protein NOP53</fullName>
    </recommendedName>
</protein>
<evidence type="ECO:0000256" key="4">
    <source>
        <dbReference type="ARBA" id="ARBA00023242"/>
    </source>
</evidence>
<evidence type="ECO:0000256" key="6">
    <source>
        <dbReference type="SAM" id="MobiDB-lite"/>
    </source>
</evidence>
<feature type="compositionally biased region" description="Basic residues" evidence="6">
    <location>
        <begin position="432"/>
        <end position="455"/>
    </location>
</feature>
<dbReference type="KEGG" id="btab:109032562"/>
<feature type="region of interest" description="Disordered" evidence="6">
    <location>
        <begin position="280"/>
        <end position="335"/>
    </location>
</feature>
<comment type="similarity">
    <text evidence="1 5">Belongs to the NOP53 family.</text>
</comment>
<feature type="compositionally biased region" description="Basic residues" evidence="6">
    <location>
        <begin position="15"/>
        <end position="28"/>
    </location>
</feature>